<dbReference type="HAMAP" id="MF_03044">
    <property type="entry name" value="BMT2"/>
    <property type="match status" value="1"/>
</dbReference>
<dbReference type="GO" id="GO:0032259">
    <property type="term" value="P:methylation"/>
    <property type="evidence" value="ECO:0007669"/>
    <property type="project" value="UniProtKB-KW"/>
</dbReference>
<dbReference type="GO" id="GO:0008168">
    <property type="term" value="F:methyltransferase activity"/>
    <property type="evidence" value="ECO:0007669"/>
    <property type="project" value="UniProtKB-UniRule"/>
</dbReference>
<evidence type="ECO:0000256" key="4">
    <source>
        <dbReference type="HAMAP-Rule" id="MF_03044"/>
    </source>
</evidence>
<protein>
    <recommendedName>
        <fullName evidence="4">S-adenosylmethionine sensor upstream of mTORC1</fullName>
    </recommendedName>
    <alternativeName>
        <fullName evidence="4">Probable methyltransferase BMT2 homolog</fullName>
        <ecNumber evidence="4">2.1.1.-</ecNumber>
    </alternativeName>
</protein>
<gene>
    <name evidence="5" type="ORF">AAG570_004679</name>
</gene>
<evidence type="ECO:0000256" key="2">
    <source>
        <dbReference type="ARBA" id="ARBA00022679"/>
    </source>
</evidence>
<dbReference type="InterPro" id="IPR029063">
    <property type="entry name" value="SAM-dependent_MTases_sf"/>
</dbReference>
<dbReference type="PANTHER" id="PTHR21008:SF0">
    <property type="entry name" value="S-ADENOSYLMETHIONINE SENSOR UPSTREAM OF MTORC1"/>
    <property type="match status" value="1"/>
</dbReference>
<feature type="binding site" evidence="4">
    <location>
        <position position="148"/>
    </location>
    <ligand>
        <name>S-adenosyl-L-methionine</name>
        <dbReference type="ChEBI" id="CHEBI:59789"/>
    </ligand>
</feature>
<keyword evidence="6" id="KW-1185">Reference proteome</keyword>
<keyword evidence="2 4" id="KW-0808">Transferase</keyword>
<proteinExistence type="inferred from homology"/>
<dbReference type="InterPro" id="IPR021867">
    <property type="entry name" value="Bmt2/SAMTOR"/>
</dbReference>
<dbReference type="Gene3D" id="3.40.50.150">
    <property type="entry name" value="Vaccinia Virus protein VP39"/>
    <property type="match status" value="1"/>
</dbReference>
<dbReference type="Pfam" id="PF11968">
    <property type="entry name" value="Bmt2"/>
    <property type="match status" value="1"/>
</dbReference>
<comment type="caution">
    <text evidence="5">The sequence shown here is derived from an EMBL/GenBank/DDBJ whole genome shotgun (WGS) entry which is preliminary data.</text>
</comment>
<dbReference type="SUPFAM" id="SSF53335">
    <property type="entry name" value="S-adenosyl-L-methionine-dependent methyltransferases"/>
    <property type="match status" value="1"/>
</dbReference>
<name>A0ABD0Y1V9_9HEMI</name>
<keyword evidence="1 4" id="KW-0489">Methyltransferase</keyword>
<reference evidence="5 6" key="1">
    <citation type="submission" date="2024-07" db="EMBL/GenBank/DDBJ databases">
        <title>Chromosome-level genome assembly of the water stick insect Ranatra chinensis (Heteroptera: Nepidae).</title>
        <authorList>
            <person name="Liu X."/>
        </authorList>
    </citation>
    <scope>NUCLEOTIDE SEQUENCE [LARGE SCALE GENOMIC DNA]</scope>
    <source>
        <strain evidence="5">Cailab_2021Rc</strain>
        <tissue evidence="5">Muscle</tissue>
    </source>
</reference>
<evidence type="ECO:0000313" key="6">
    <source>
        <dbReference type="Proteomes" id="UP001558652"/>
    </source>
</evidence>
<dbReference type="PANTHER" id="PTHR21008">
    <property type="entry name" value="S-ADENOSYLMETHIONINE SENSOR UPSTREAM OF MTORC1-RELATED"/>
    <property type="match status" value="1"/>
</dbReference>
<evidence type="ECO:0000256" key="1">
    <source>
        <dbReference type="ARBA" id="ARBA00022603"/>
    </source>
</evidence>
<keyword evidence="3 4" id="KW-0949">S-adenosyl-L-methionine</keyword>
<evidence type="ECO:0000256" key="3">
    <source>
        <dbReference type="ARBA" id="ARBA00022691"/>
    </source>
</evidence>
<accession>A0ABD0Y1V9</accession>
<dbReference type="AlphaFoldDB" id="A0ABD0Y1V9"/>
<dbReference type="CDD" id="cd02440">
    <property type="entry name" value="AdoMet_MTases"/>
    <property type="match status" value="1"/>
</dbReference>
<comment type="function">
    <text evidence="4">S-adenosyl-L-methionine-binding protein that acts as an inhibitor of mTORC1 signaling. Acts as a sensor of S-adenosyl-L-methionine to signal methionine sufficiency to mTORC1. Probably also acts as a S-adenosyl-L-methionine-dependent methyltransferase.</text>
</comment>
<dbReference type="Proteomes" id="UP001558652">
    <property type="component" value="Unassembled WGS sequence"/>
</dbReference>
<organism evidence="5 6">
    <name type="scientific">Ranatra chinensis</name>
    <dbReference type="NCBI Taxonomy" id="642074"/>
    <lineage>
        <taxon>Eukaryota</taxon>
        <taxon>Metazoa</taxon>
        <taxon>Ecdysozoa</taxon>
        <taxon>Arthropoda</taxon>
        <taxon>Hexapoda</taxon>
        <taxon>Insecta</taxon>
        <taxon>Pterygota</taxon>
        <taxon>Neoptera</taxon>
        <taxon>Paraneoptera</taxon>
        <taxon>Hemiptera</taxon>
        <taxon>Heteroptera</taxon>
        <taxon>Panheteroptera</taxon>
        <taxon>Nepomorpha</taxon>
        <taxon>Nepidae</taxon>
        <taxon>Ranatrinae</taxon>
        <taxon>Ranatra</taxon>
    </lineage>
</organism>
<evidence type="ECO:0000313" key="5">
    <source>
        <dbReference type="EMBL" id="KAL1117353.1"/>
    </source>
</evidence>
<dbReference type="EC" id="2.1.1.-" evidence="4"/>
<sequence>MACPEHIELSDFIKSVHRGLRRRSREVGAVQAWEEHCSDGEKLQKYAISMKKLATTYWDRNNTRDDGGSTCRIGWVVSKCRHYFTLGGEAVEDCRETKMCLKFFNREMSNDGILSEGAEVGKISLLDVGSCYNPFGAFSSEFEVTAIDLAPASGEVMKCDFLRLNCGTKKVVESGVCLELPSSSFDVVVFSLLLEYIPCSRERFTACEKAFALTRPGGLLFILTPDSKHPTANSRAMRRWRITLAGIGFWRVAYEKSKHLHCMAFRKCKDPGVGKAWARLQGFDNGPHDLMTIPQDFTDIGDKEDQKVDTERVPDLEIAEYFCMMPDGDYFD</sequence>
<feature type="binding site" evidence="4">
    <location>
        <position position="129"/>
    </location>
    <ligand>
        <name>S-adenosyl-L-methionine</name>
        <dbReference type="ChEBI" id="CHEBI:59789"/>
    </ligand>
</feature>
<comment type="similarity">
    <text evidence="4">Belongs to the BMT2 family.</text>
</comment>
<dbReference type="EMBL" id="JBFDAA010000016">
    <property type="protein sequence ID" value="KAL1117353.1"/>
    <property type="molecule type" value="Genomic_DNA"/>
</dbReference>